<dbReference type="PANTHER" id="PTHR30437">
    <property type="entry name" value="TRANSCRIPTION ELONGATION FACTOR GREA"/>
    <property type="match status" value="1"/>
</dbReference>
<dbReference type="GO" id="GO:0016301">
    <property type="term" value="F:kinase activity"/>
    <property type="evidence" value="ECO:0007669"/>
    <property type="project" value="UniProtKB-KW"/>
</dbReference>
<dbReference type="Pfam" id="PF01272">
    <property type="entry name" value="GreA_GreB"/>
    <property type="match status" value="1"/>
</dbReference>
<dbReference type="Gene3D" id="3.10.50.30">
    <property type="entry name" value="Transcription elongation factor, GreA/GreB, C-terminal domain"/>
    <property type="match status" value="1"/>
</dbReference>
<evidence type="ECO:0000313" key="4">
    <source>
        <dbReference type="Proteomes" id="UP000295293"/>
    </source>
</evidence>
<dbReference type="InterPro" id="IPR029462">
    <property type="entry name" value="Rnk_N"/>
</dbReference>
<dbReference type="Proteomes" id="UP000295293">
    <property type="component" value="Unassembled WGS sequence"/>
</dbReference>
<dbReference type="Pfam" id="PF14760">
    <property type="entry name" value="Rnk_N"/>
    <property type="match status" value="1"/>
</dbReference>
<evidence type="ECO:0000259" key="1">
    <source>
        <dbReference type="Pfam" id="PF01272"/>
    </source>
</evidence>
<keyword evidence="3" id="KW-0418">Kinase</keyword>
<dbReference type="EMBL" id="SNZH01000015">
    <property type="protein sequence ID" value="TDR39711.1"/>
    <property type="molecule type" value="Genomic_DNA"/>
</dbReference>
<dbReference type="GO" id="GO:0006354">
    <property type="term" value="P:DNA-templated transcription elongation"/>
    <property type="evidence" value="ECO:0007669"/>
    <property type="project" value="TreeGrafter"/>
</dbReference>
<dbReference type="GO" id="GO:0070063">
    <property type="term" value="F:RNA polymerase binding"/>
    <property type="evidence" value="ECO:0007669"/>
    <property type="project" value="InterPro"/>
</dbReference>
<proteinExistence type="predicted"/>
<keyword evidence="3" id="KW-0808">Transferase</keyword>
<dbReference type="Gene3D" id="1.10.286.20">
    <property type="match status" value="1"/>
</dbReference>
<sequence>MTAPQEAQPPIVLSTTDVAQIERLLALPAVENLPAAILLADEIARATVLPPEQMPADVVTMNSTVVCLEMHSGKEHRLTLTYPGQADASAGKISLLTPMGSALLGLAVGQVIDWPGPTERRLRVQVTQIA</sequence>
<feature type="domain" description="Transcription elongation factor GreA/GreB C-terminal" evidence="1">
    <location>
        <begin position="55"/>
        <end position="129"/>
    </location>
</feature>
<dbReference type="NCBIfam" id="NF004396">
    <property type="entry name" value="PRK05753.1"/>
    <property type="match status" value="1"/>
</dbReference>
<name>A0A4V3DLJ4_9GAMM</name>
<dbReference type="RefSeq" id="WP_133820709.1">
    <property type="nucleotide sequence ID" value="NZ_SNZH01000015.1"/>
</dbReference>
<protein>
    <submittedName>
        <fullName evidence="3">Regulator of nucleoside diphosphate kinase</fullName>
    </submittedName>
</protein>
<dbReference type="InterPro" id="IPR023459">
    <property type="entry name" value="Tscrpt_elong_fac_GreA/B_fam"/>
</dbReference>
<dbReference type="GO" id="GO:0003677">
    <property type="term" value="F:DNA binding"/>
    <property type="evidence" value="ECO:0007669"/>
    <property type="project" value="InterPro"/>
</dbReference>
<reference evidence="3 4" key="1">
    <citation type="submission" date="2019-03" db="EMBL/GenBank/DDBJ databases">
        <title>Genomic Encyclopedia of Type Strains, Phase IV (KMG-IV): sequencing the most valuable type-strain genomes for metagenomic binning, comparative biology and taxonomic classification.</title>
        <authorList>
            <person name="Goeker M."/>
        </authorList>
    </citation>
    <scope>NUCLEOTIDE SEQUENCE [LARGE SCALE GENOMIC DNA]</scope>
    <source>
        <strain evidence="3 4">DSM 21667</strain>
    </source>
</reference>
<organism evidence="3 4">
    <name type="scientific">Tahibacter aquaticus</name>
    <dbReference type="NCBI Taxonomy" id="520092"/>
    <lineage>
        <taxon>Bacteria</taxon>
        <taxon>Pseudomonadati</taxon>
        <taxon>Pseudomonadota</taxon>
        <taxon>Gammaproteobacteria</taxon>
        <taxon>Lysobacterales</taxon>
        <taxon>Rhodanobacteraceae</taxon>
        <taxon>Tahibacter</taxon>
    </lineage>
</organism>
<dbReference type="OrthoDB" id="192847at2"/>
<dbReference type="AlphaFoldDB" id="A0A4V3DLJ4"/>
<dbReference type="PANTHER" id="PTHR30437:SF5">
    <property type="entry name" value="REGULATOR OF NUCLEOSIDE DIPHOSPHATE KINASE"/>
    <property type="match status" value="1"/>
</dbReference>
<accession>A0A4V3DLJ4</accession>
<dbReference type="InterPro" id="IPR001437">
    <property type="entry name" value="Tscrpt_elong_fac_GreA/B_C"/>
</dbReference>
<evidence type="ECO:0000313" key="3">
    <source>
        <dbReference type="EMBL" id="TDR39711.1"/>
    </source>
</evidence>
<dbReference type="InterPro" id="IPR036953">
    <property type="entry name" value="GreA/GreB_C_sf"/>
</dbReference>
<evidence type="ECO:0000259" key="2">
    <source>
        <dbReference type="Pfam" id="PF14760"/>
    </source>
</evidence>
<feature type="domain" description="Regulator of nucleoside diphosphate kinase N-terminal" evidence="2">
    <location>
        <begin position="9"/>
        <end position="48"/>
    </location>
</feature>
<gene>
    <name evidence="3" type="ORF">DFR29_115101</name>
</gene>
<keyword evidence="4" id="KW-1185">Reference proteome</keyword>
<dbReference type="GO" id="GO:0032784">
    <property type="term" value="P:regulation of DNA-templated transcription elongation"/>
    <property type="evidence" value="ECO:0007669"/>
    <property type="project" value="InterPro"/>
</dbReference>
<comment type="caution">
    <text evidence="3">The sequence shown here is derived from an EMBL/GenBank/DDBJ whole genome shotgun (WGS) entry which is preliminary data.</text>
</comment>
<dbReference type="SUPFAM" id="SSF54534">
    <property type="entry name" value="FKBP-like"/>
    <property type="match status" value="1"/>
</dbReference>